<dbReference type="AlphaFoldDB" id="A0A9X2IMU9"/>
<proteinExistence type="predicted"/>
<keyword evidence="2" id="KW-0812">Transmembrane</keyword>
<keyword evidence="2" id="KW-0472">Membrane</keyword>
<gene>
    <name evidence="3" type="ORF">M3202_04695</name>
</gene>
<accession>A0A9X2IMU9</accession>
<feature type="region of interest" description="Disordered" evidence="1">
    <location>
        <begin position="186"/>
        <end position="216"/>
    </location>
</feature>
<feature type="transmembrane region" description="Helical" evidence="2">
    <location>
        <begin position="147"/>
        <end position="167"/>
    </location>
</feature>
<evidence type="ECO:0000313" key="4">
    <source>
        <dbReference type="Proteomes" id="UP001139179"/>
    </source>
</evidence>
<reference evidence="3" key="1">
    <citation type="submission" date="2022-05" db="EMBL/GenBank/DDBJ databases">
        <title>Comparative Genomics of Spacecraft Associated Microbes.</title>
        <authorList>
            <person name="Tran M.T."/>
            <person name="Wright A."/>
            <person name="Seuylemezian A."/>
            <person name="Eisen J."/>
            <person name="Coil D."/>
        </authorList>
    </citation>
    <scope>NUCLEOTIDE SEQUENCE</scope>
    <source>
        <strain evidence="3">214.1.1</strain>
    </source>
</reference>
<keyword evidence="4" id="KW-1185">Reference proteome</keyword>
<feature type="compositionally biased region" description="Acidic residues" evidence="1">
    <location>
        <begin position="186"/>
        <end position="214"/>
    </location>
</feature>
<keyword evidence="2" id="KW-1133">Transmembrane helix</keyword>
<protein>
    <submittedName>
        <fullName evidence="3">Uncharacterized protein</fullName>
    </submittedName>
</protein>
<sequence length="360" mass="40553">MAGKKNVTKRKLEDLVIESLLAEGKSLEYRTAYQVEIVGGGLSPATKYLVIVNDGFEIYEASKKVDGGTEVLKTIKLLHTKKWSEFTRVEIDKFAATTQYKFDDGFTIKLYSDKDFRGEVEKSGLDVVKLERKWYNKILGFRSKKRWKMVIASAGYFFIFLIFVAALTGGGETEEVAGQDDEIEEVSADIEPNEETEDPPPVEEAEEPIEESEPEVPNAFNDEQDVITVIHATVGDEADGEPRVIDVSLNDHMGVDIEDAKLIIANINAKSNLTNNMVRTGILMEAAELMQALFVDDNIHDVTVNWHLPLTDAYGNTEPGMVFRVSLERETYEKINWDGFDHNNFETVADMYFEHPGFSN</sequence>
<dbReference type="EMBL" id="JAMBOL010000002">
    <property type="protein sequence ID" value="MCM3713375.1"/>
    <property type="molecule type" value="Genomic_DNA"/>
</dbReference>
<evidence type="ECO:0000313" key="3">
    <source>
        <dbReference type="EMBL" id="MCM3713375.1"/>
    </source>
</evidence>
<organism evidence="3 4">
    <name type="scientific">Halalkalibacter oceani</name>
    <dbReference type="NCBI Taxonomy" id="1653776"/>
    <lineage>
        <taxon>Bacteria</taxon>
        <taxon>Bacillati</taxon>
        <taxon>Bacillota</taxon>
        <taxon>Bacilli</taxon>
        <taxon>Bacillales</taxon>
        <taxon>Bacillaceae</taxon>
        <taxon>Halalkalibacter</taxon>
    </lineage>
</organism>
<evidence type="ECO:0000256" key="2">
    <source>
        <dbReference type="SAM" id="Phobius"/>
    </source>
</evidence>
<name>A0A9X2IMU9_9BACI</name>
<dbReference type="RefSeq" id="WP_251222179.1">
    <property type="nucleotide sequence ID" value="NZ_JAMBOL010000002.1"/>
</dbReference>
<evidence type="ECO:0000256" key="1">
    <source>
        <dbReference type="SAM" id="MobiDB-lite"/>
    </source>
</evidence>
<dbReference type="Proteomes" id="UP001139179">
    <property type="component" value="Unassembled WGS sequence"/>
</dbReference>
<comment type="caution">
    <text evidence="3">The sequence shown here is derived from an EMBL/GenBank/DDBJ whole genome shotgun (WGS) entry which is preliminary data.</text>
</comment>